<dbReference type="AlphaFoldDB" id="A0A8H3H8Q3"/>
<dbReference type="Proteomes" id="UP000663840">
    <property type="component" value="Unassembled WGS sequence"/>
</dbReference>
<keyword evidence="7" id="KW-0238">DNA-binding</keyword>
<dbReference type="SUPFAM" id="SSF47781">
    <property type="entry name" value="RuvA domain 2-like"/>
    <property type="match status" value="1"/>
</dbReference>
<dbReference type="PANTHER" id="PTHR10150:SF0">
    <property type="entry name" value="DNA REPAIR ENDONUCLEASE XPF"/>
    <property type="match status" value="1"/>
</dbReference>
<evidence type="ECO:0000256" key="3">
    <source>
        <dbReference type="ARBA" id="ARBA00022722"/>
    </source>
</evidence>
<feature type="region of interest" description="Disordered" evidence="10">
    <location>
        <begin position="487"/>
        <end position="553"/>
    </location>
</feature>
<feature type="compositionally biased region" description="Basic and acidic residues" evidence="10">
    <location>
        <begin position="1134"/>
        <end position="1148"/>
    </location>
</feature>
<dbReference type="GO" id="GO:0003697">
    <property type="term" value="F:single-stranded DNA binding"/>
    <property type="evidence" value="ECO:0007669"/>
    <property type="project" value="InterPro"/>
</dbReference>
<feature type="region of interest" description="Disordered" evidence="10">
    <location>
        <begin position="1047"/>
        <end position="1081"/>
    </location>
</feature>
<dbReference type="SUPFAM" id="SSF52980">
    <property type="entry name" value="Restriction endonuclease-like"/>
    <property type="match status" value="1"/>
</dbReference>
<accession>A0A8H3H8Q3</accession>
<comment type="subcellular location">
    <subcellularLocation>
        <location evidence="1">Nucleus</location>
    </subcellularLocation>
</comment>
<dbReference type="InterPro" id="IPR011335">
    <property type="entry name" value="Restrct_endonuc-II-like"/>
</dbReference>
<feature type="domain" description="ERCC4" evidence="11">
    <location>
        <begin position="745"/>
        <end position="825"/>
    </location>
</feature>
<evidence type="ECO:0000256" key="9">
    <source>
        <dbReference type="ARBA" id="ARBA00023242"/>
    </source>
</evidence>
<comment type="similarity">
    <text evidence="2">Belongs to the XPF family.</text>
</comment>
<dbReference type="GO" id="GO:0000014">
    <property type="term" value="F:single-stranded DNA endodeoxyribonuclease activity"/>
    <property type="evidence" value="ECO:0007669"/>
    <property type="project" value="TreeGrafter"/>
</dbReference>
<comment type="caution">
    <text evidence="12">The sequence shown here is derived from an EMBL/GenBank/DDBJ whole genome shotgun (WGS) entry which is preliminary data.</text>
</comment>
<proteinExistence type="inferred from homology"/>
<keyword evidence="9" id="KW-0539">Nucleus</keyword>
<sequence length="1203" mass="134796">MAPSETPLDLLPYQNTILAECLNPTNSDLIIIARGLGLRRLVCSLLRIYDNSGSLVLLINCDPDEDTAIGEQLGVMGARHPGLRIVDYEMGSKARTELYNRGGLVCVTSRILVVDMLKKDIPTEKVTGIVVMHAEKCSQLSLEAFIMRLYRDSNAEGFIKAFSDQPEQFTYGMSPLKTIMKELHLRKVHIYPRFHEEVNKSLERRRADVVEIFPSMTPAMEEIHISLVQCMTATLQEIKRTNSTLDLEDINVESAYFRHFDAIVRRALAPVWHRVRPATKQLVNDLGTLRSLLVSLLSYDCVALHAYLETIVASNSEANTGGKGQKRANQSPWLYTDAANVLLTSARRRCYVNIASEHQQRLRDEAAMDEEFALLDELEGRGTGSRKKVDDKRPAWLPHTMEPVLEELPKWKLLADVLKEIDESIIANSMNHSPGTNTTLVMLSDNRSATLVREYLGNMDQDSEYPGRNMLMNRLKGYVYWKRELSETKQTTKPTPGASTNTSVSSSEPNPISEAMRKKDTARAEAASRRRRVRGAGTTGAAAGRSGVKKEEDSAIAGQGIIAAEADEVAEFHSLATQQGLDATGSMLSNAQALETLLAAERSQLREGEEDEYGLLEDEHTVLVRTYGDDGDDQLLSEIRPRYIVMMEPNLDFIRRVEVYRSASPGLAVRVYFMTYSKTVEEHKFLAGQRREKDAFEALIKEKGSMVLTIEDPRQGYDPNDSVIRTISSRIAGGGLRDINNEPPRVVVDMREFRSTLPSILHLTQIQVVPATLTVGDYILTPDIVVERKSVPDLVSSFTSGRLYTQCEMMTAYYKQPVLLIEFEENKSFTLQAFQDTRVSARKKDRAGPNTPEIDDWDIQSKLVLLTLAFPKLRIIWSSSPYATADIFTEFKKNNKEPDPQVAVAIGANEGEEENAAVNQLAEDMLRALPGVTQKNYRSIMNRVGSLREFCELSLKQMQEIMGDEPGKACHTFIHTTRGETYKPKIYVNALFAYLGGALDLGKGPVAHVVLDLPGGKRVALGKDLFDLLQSTSLGLRVHEQHMDKRSGVEGCKDKAATHDRSETRRDGPCKRKVEDPVRGRRQRLTLGTHTQREDLCGVRAHDDPLCYAVVSLDHPYTVTRGRGSPVSVSALKTTDKEQPERHECETDQKHWATTPLVDEDDRRDGCNHVQDVLYRRCDQVAATTNDTSTFEHVYNVALTSYP</sequence>
<feature type="region of interest" description="Disordered" evidence="10">
    <location>
        <begin position="1124"/>
        <end position="1148"/>
    </location>
</feature>
<evidence type="ECO:0000256" key="1">
    <source>
        <dbReference type="ARBA" id="ARBA00004123"/>
    </source>
</evidence>
<evidence type="ECO:0000259" key="11">
    <source>
        <dbReference type="SMART" id="SM00891"/>
    </source>
</evidence>
<dbReference type="GO" id="GO:1901255">
    <property type="term" value="P:nucleotide-excision repair involved in interstrand cross-link repair"/>
    <property type="evidence" value="ECO:0007669"/>
    <property type="project" value="TreeGrafter"/>
</dbReference>
<dbReference type="FunFam" id="3.40.50.10130:FF:000002">
    <property type="entry name" value="DNA repair endonuclease XPF"/>
    <property type="match status" value="1"/>
</dbReference>
<feature type="compositionally biased region" description="Basic and acidic residues" evidence="10">
    <location>
        <begin position="515"/>
        <end position="528"/>
    </location>
</feature>
<dbReference type="NCBIfam" id="TIGR00596">
    <property type="entry name" value="rad1"/>
    <property type="match status" value="1"/>
</dbReference>
<keyword evidence="5" id="KW-0227">DNA damage</keyword>
<dbReference type="CDD" id="cd20078">
    <property type="entry name" value="XPF_nuclease_XPF_euk"/>
    <property type="match status" value="1"/>
</dbReference>
<evidence type="ECO:0000313" key="13">
    <source>
        <dbReference type="Proteomes" id="UP000663840"/>
    </source>
</evidence>
<dbReference type="Gene3D" id="1.10.150.20">
    <property type="entry name" value="5' to 3' exonuclease, C-terminal subdomain"/>
    <property type="match status" value="1"/>
</dbReference>
<dbReference type="Gene3D" id="3.40.50.10130">
    <property type="match status" value="1"/>
</dbReference>
<dbReference type="GO" id="GO:0003684">
    <property type="term" value="F:damaged DNA binding"/>
    <property type="evidence" value="ECO:0007669"/>
    <property type="project" value="TreeGrafter"/>
</dbReference>
<keyword evidence="3" id="KW-0540">Nuclease</keyword>
<protein>
    <recommendedName>
        <fullName evidence="11">ERCC4 domain-containing protein</fullName>
    </recommendedName>
</protein>
<keyword evidence="6" id="KW-0378">Hydrolase</keyword>
<feature type="compositionally biased region" description="Basic and acidic residues" evidence="10">
    <location>
        <begin position="1047"/>
        <end position="1079"/>
    </location>
</feature>
<evidence type="ECO:0000256" key="2">
    <source>
        <dbReference type="ARBA" id="ARBA00010015"/>
    </source>
</evidence>
<reference evidence="12" key="1">
    <citation type="submission" date="2021-01" db="EMBL/GenBank/DDBJ databases">
        <authorList>
            <person name="Kaushik A."/>
        </authorList>
    </citation>
    <scope>NUCLEOTIDE SEQUENCE</scope>
    <source>
        <strain evidence="12">AG1-1A</strain>
    </source>
</reference>
<organism evidence="12 13">
    <name type="scientific">Rhizoctonia solani</name>
    <dbReference type="NCBI Taxonomy" id="456999"/>
    <lineage>
        <taxon>Eukaryota</taxon>
        <taxon>Fungi</taxon>
        <taxon>Dikarya</taxon>
        <taxon>Basidiomycota</taxon>
        <taxon>Agaricomycotina</taxon>
        <taxon>Agaricomycetes</taxon>
        <taxon>Cantharellales</taxon>
        <taxon>Ceratobasidiaceae</taxon>
        <taxon>Rhizoctonia</taxon>
    </lineage>
</organism>
<dbReference type="InterPro" id="IPR047520">
    <property type="entry name" value="XPF_nuclease"/>
</dbReference>
<dbReference type="InterPro" id="IPR006167">
    <property type="entry name" value="XPF"/>
</dbReference>
<feature type="compositionally biased region" description="Low complexity" evidence="10">
    <location>
        <begin position="535"/>
        <end position="546"/>
    </location>
</feature>
<dbReference type="GO" id="GO:0000712">
    <property type="term" value="P:resolution of meiotic recombination intermediates"/>
    <property type="evidence" value="ECO:0007669"/>
    <property type="project" value="TreeGrafter"/>
</dbReference>
<dbReference type="GO" id="GO:0000724">
    <property type="term" value="P:double-strand break repair via homologous recombination"/>
    <property type="evidence" value="ECO:0007669"/>
    <property type="project" value="TreeGrafter"/>
</dbReference>
<dbReference type="InterPro" id="IPR006166">
    <property type="entry name" value="ERCC4_domain"/>
</dbReference>
<feature type="compositionally biased region" description="Polar residues" evidence="10">
    <location>
        <begin position="488"/>
        <end position="510"/>
    </location>
</feature>
<evidence type="ECO:0000256" key="4">
    <source>
        <dbReference type="ARBA" id="ARBA00022759"/>
    </source>
</evidence>
<evidence type="ECO:0000256" key="6">
    <source>
        <dbReference type="ARBA" id="ARBA00022801"/>
    </source>
</evidence>
<name>A0A8H3H8Q3_9AGAM</name>
<dbReference type="PANTHER" id="PTHR10150">
    <property type="entry name" value="DNA REPAIR ENDONUCLEASE XPF"/>
    <property type="match status" value="1"/>
</dbReference>
<gene>
    <name evidence="12" type="ORF">RDB_LOCUS151060</name>
</gene>
<dbReference type="SMART" id="SM00891">
    <property type="entry name" value="ERCC4"/>
    <property type="match status" value="1"/>
</dbReference>
<evidence type="ECO:0000256" key="10">
    <source>
        <dbReference type="SAM" id="MobiDB-lite"/>
    </source>
</evidence>
<dbReference type="Pfam" id="PF02732">
    <property type="entry name" value="ERCC4"/>
    <property type="match status" value="1"/>
</dbReference>
<dbReference type="InterPro" id="IPR010994">
    <property type="entry name" value="RuvA_2-like"/>
</dbReference>
<evidence type="ECO:0000256" key="7">
    <source>
        <dbReference type="ARBA" id="ARBA00023125"/>
    </source>
</evidence>
<dbReference type="GO" id="GO:0000110">
    <property type="term" value="C:nucleotide-excision repair factor 1 complex"/>
    <property type="evidence" value="ECO:0007669"/>
    <property type="project" value="TreeGrafter"/>
</dbReference>
<evidence type="ECO:0000256" key="8">
    <source>
        <dbReference type="ARBA" id="ARBA00023204"/>
    </source>
</evidence>
<keyword evidence="8" id="KW-0234">DNA repair</keyword>
<evidence type="ECO:0000313" key="12">
    <source>
        <dbReference type="EMBL" id="CAE6493578.1"/>
    </source>
</evidence>
<dbReference type="EMBL" id="CAJMWR010004295">
    <property type="protein sequence ID" value="CAE6493578.1"/>
    <property type="molecule type" value="Genomic_DNA"/>
</dbReference>
<evidence type="ECO:0000256" key="5">
    <source>
        <dbReference type="ARBA" id="ARBA00022763"/>
    </source>
</evidence>
<keyword evidence="4" id="KW-0255">Endonuclease</keyword>